<dbReference type="PANTHER" id="PTHR43711">
    <property type="entry name" value="TWO-COMPONENT HISTIDINE KINASE"/>
    <property type="match status" value="1"/>
</dbReference>
<dbReference type="Gene3D" id="3.30.565.10">
    <property type="entry name" value="Histidine kinase-like ATPase, C-terminal domain"/>
    <property type="match status" value="1"/>
</dbReference>
<evidence type="ECO:0000256" key="3">
    <source>
        <dbReference type="ARBA" id="ARBA00022553"/>
    </source>
</evidence>
<keyword evidence="11" id="KW-1185">Reference proteome</keyword>
<dbReference type="InterPro" id="IPR036890">
    <property type="entry name" value="HATPase_C_sf"/>
</dbReference>
<keyword evidence="3" id="KW-0597">Phosphoprotein</keyword>
<dbReference type="EC" id="2.7.13.3" evidence="2"/>
<dbReference type="GO" id="GO:0000155">
    <property type="term" value="F:phosphorelay sensor kinase activity"/>
    <property type="evidence" value="ECO:0007669"/>
    <property type="project" value="InterPro"/>
</dbReference>
<dbReference type="InterPro" id="IPR004358">
    <property type="entry name" value="Sig_transdc_His_kin-like_C"/>
</dbReference>
<dbReference type="InterPro" id="IPR005467">
    <property type="entry name" value="His_kinase_dom"/>
</dbReference>
<dbReference type="InterPro" id="IPR003661">
    <property type="entry name" value="HisK_dim/P_dom"/>
</dbReference>
<dbReference type="Proteomes" id="UP000597444">
    <property type="component" value="Unassembled WGS sequence"/>
</dbReference>
<dbReference type="SMART" id="SM00388">
    <property type="entry name" value="HisKA"/>
    <property type="match status" value="1"/>
</dbReference>
<dbReference type="SUPFAM" id="SSF47384">
    <property type="entry name" value="Homodimeric domain of signal transducing histidine kinase"/>
    <property type="match status" value="1"/>
</dbReference>
<sequence>MLHLPRFLERLFRRETSYSSESETSLFKRLHLHLTFWYSAVLGGALLIFCLVIYFSVQYLLFSSVRGELATQAQIIAGPRRESGSFCNRQQPPNPRPGPAIRPMPPRVLVACFDQSGQQLPTETANEQSFQALIPGEFLDNSLVKSALQRDNQTDIVDTGDTYGHIYRYAHVITNPETRTVEGVILIGESIAPQESALNILLIVLISTGGLVLLGAVAGGLFLSHRAMQPARLAFTRQQSFIANASHELRTPLTFLCANAEILLEERNYLPPEDVTLLEDIQTEATHMAALANNMLTLARLDMGDIKLHHEHDILDLTALAESAVRQGKALADQRDIHLRAEGPKPLYVIGDPILLEQTILVLLENAIKYNRPNGQVVLCTSQENDTVRLEVQDTGIGIAPEHLPRLGERFYRVDKARSRAVGGTGLGLSIARGIIRAHGGSLQFVSQPEQGTAVKITLPAMNAPLRPRVAEGG</sequence>
<feature type="domain" description="Histidine kinase" evidence="9">
    <location>
        <begin position="244"/>
        <end position="463"/>
    </location>
</feature>
<dbReference type="EMBL" id="BNJK01000001">
    <property type="protein sequence ID" value="GHO94681.1"/>
    <property type="molecule type" value="Genomic_DNA"/>
</dbReference>
<dbReference type="PANTHER" id="PTHR43711:SF1">
    <property type="entry name" value="HISTIDINE KINASE 1"/>
    <property type="match status" value="1"/>
</dbReference>
<dbReference type="InterPro" id="IPR050736">
    <property type="entry name" value="Sensor_HK_Regulatory"/>
</dbReference>
<dbReference type="PRINTS" id="PR00344">
    <property type="entry name" value="BCTRLSENSOR"/>
</dbReference>
<keyword evidence="8" id="KW-1133">Transmembrane helix</keyword>
<comment type="caution">
    <text evidence="10">The sequence shown here is derived from an EMBL/GenBank/DDBJ whole genome shotgun (WGS) entry which is preliminary data.</text>
</comment>
<dbReference type="CDD" id="cd00082">
    <property type="entry name" value="HisKA"/>
    <property type="match status" value="1"/>
</dbReference>
<dbReference type="RefSeq" id="WP_220205395.1">
    <property type="nucleotide sequence ID" value="NZ_BNJK01000001.1"/>
</dbReference>
<dbReference type="SUPFAM" id="SSF55874">
    <property type="entry name" value="ATPase domain of HSP90 chaperone/DNA topoisomerase II/histidine kinase"/>
    <property type="match status" value="1"/>
</dbReference>
<evidence type="ECO:0000256" key="2">
    <source>
        <dbReference type="ARBA" id="ARBA00012438"/>
    </source>
</evidence>
<comment type="catalytic activity">
    <reaction evidence="1">
        <text>ATP + protein L-histidine = ADP + protein N-phospho-L-histidine.</text>
        <dbReference type="EC" id="2.7.13.3"/>
    </reaction>
</comment>
<keyword evidence="4" id="KW-0808">Transferase</keyword>
<evidence type="ECO:0000256" key="5">
    <source>
        <dbReference type="ARBA" id="ARBA00022777"/>
    </source>
</evidence>
<keyword evidence="5" id="KW-0418">Kinase</keyword>
<evidence type="ECO:0000256" key="4">
    <source>
        <dbReference type="ARBA" id="ARBA00022679"/>
    </source>
</evidence>
<name>A0A8J3IR25_9CHLR</name>
<feature type="region of interest" description="Disordered" evidence="7">
    <location>
        <begin position="82"/>
        <end position="101"/>
    </location>
</feature>
<keyword evidence="8" id="KW-0812">Transmembrane</keyword>
<keyword evidence="8" id="KW-0472">Membrane</keyword>
<feature type="transmembrane region" description="Helical" evidence="8">
    <location>
        <begin position="200"/>
        <end position="223"/>
    </location>
</feature>
<proteinExistence type="predicted"/>
<dbReference type="Gene3D" id="1.10.287.130">
    <property type="match status" value="1"/>
</dbReference>
<dbReference type="InterPro" id="IPR036097">
    <property type="entry name" value="HisK_dim/P_sf"/>
</dbReference>
<evidence type="ECO:0000256" key="8">
    <source>
        <dbReference type="SAM" id="Phobius"/>
    </source>
</evidence>
<dbReference type="InterPro" id="IPR003594">
    <property type="entry name" value="HATPase_dom"/>
</dbReference>
<gene>
    <name evidence="10" type="ORF">KSF_047290</name>
</gene>
<dbReference type="AlphaFoldDB" id="A0A8J3IR25"/>
<dbReference type="CDD" id="cd00075">
    <property type="entry name" value="HATPase"/>
    <property type="match status" value="1"/>
</dbReference>
<evidence type="ECO:0000313" key="11">
    <source>
        <dbReference type="Proteomes" id="UP000597444"/>
    </source>
</evidence>
<feature type="compositionally biased region" description="Pro residues" evidence="7">
    <location>
        <begin position="92"/>
        <end position="101"/>
    </location>
</feature>
<reference evidence="10" key="1">
    <citation type="submission" date="2020-10" db="EMBL/GenBank/DDBJ databases">
        <title>Taxonomic study of unclassified bacteria belonging to the class Ktedonobacteria.</title>
        <authorList>
            <person name="Yabe S."/>
            <person name="Wang C.M."/>
            <person name="Zheng Y."/>
            <person name="Sakai Y."/>
            <person name="Cavaletti L."/>
            <person name="Monciardini P."/>
            <person name="Donadio S."/>
        </authorList>
    </citation>
    <scope>NUCLEOTIDE SEQUENCE</scope>
    <source>
        <strain evidence="10">ID150040</strain>
    </source>
</reference>
<dbReference type="PROSITE" id="PS50109">
    <property type="entry name" value="HIS_KIN"/>
    <property type="match status" value="1"/>
</dbReference>
<protein>
    <recommendedName>
        <fullName evidence="2">histidine kinase</fullName>
        <ecNumber evidence="2">2.7.13.3</ecNumber>
    </recommendedName>
</protein>
<dbReference type="FunFam" id="3.30.565.10:FF:000006">
    <property type="entry name" value="Sensor histidine kinase WalK"/>
    <property type="match status" value="1"/>
</dbReference>
<dbReference type="Pfam" id="PF02518">
    <property type="entry name" value="HATPase_c"/>
    <property type="match status" value="1"/>
</dbReference>
<keyword evidence="6" id="KW-0902">Two-component regulatory system</keyword>
<dbReference type="SMART" id="SM00387">
    <property type="entry name" value="HATPase_c"/>
    <property type="match status" value="1"/>
</dbReference>
<evidence type="ECO:0000256" key="1">
    <source>
        <dbReference type="ARBA" id="ARBA00000085"/>
    </source>
</evidence>
<organism evidence="10 11">
    <name type="scientific">Reticulibacter mediterranei</name>
    <dbReference type="NCBI Taxonomy" id="2778369"/>
    <lineage>
        <taxon>Bacteria</taxon>
        <taxon>Bacillati</taxon>
        <taxon>Chloroflexota</taxon>
        <taxon>Ktedonobacteria</taxon>
        <taxon>Ktedonobacterales</taxon>
        <taxon>Reticulibacteraceae</taxon>
        <taxon>Reticulibacter</taxon>
    </lineage>
</organism>
<accession>A0A8J3IR25</accession>
<evidence type="ECO:0000256" key="7">
    <source>
        <dbReference type="SAM" id="MobiDB-lite"/>
    </source>
</evidence>
<feature type="transmembrane region" description="Helical" evidence="8">
    <location>
        <begin position="36"/>
        <end position="57"/>
    </location>
</feature>
<evidence type="ECO:0000313" key="10">
    <source>
        <dbReference type="EMBL" id="GHO94681.1"/>
    </source>
</evidence>
<evidence type="ECO:0000259" key="9">
    <source>
        <dbReference type="PROSITE" id="PS50109"/>
    </source>
</evidence>
<dbReference type="Pfam" id="PF00512">
    <property type="entry name" value="HisKA"/>
    <property type="match status" value="1"/>
</dbReference>
<evidence type="ECO:0000256" key="6">
    <source>
        <dbReference type="ARBA" id="ARBA00023012"/>
    </source>
</evidence>